<sequence>MESRMFVTVRARRRGAACSFRLKGDGRNVETQSRGKHKEVKYWSEISGQGAADTGRHEDIHGPFKHQPEIDSVTT</sequence>
<dbReference type="EMBL" id="BEZZ01000612">
    <property type="protein sequence ID" value="GCC34597.1"/>
    <property type="molecule type" value="Genomic_DNA"/>
</dbReference>
<proteinExistence type="predicted"/>
<dbReference type="AlphaFoldDB" id="A0A401SW19"/>
<keyword evidence="3" id="KW-1185">Reference proteome</keyword>
<reference evidence="2 3" key="1">
    <citation type="journal article" date="2018" name="Nat. Ecol. Evol.">
        <title>Shark genomes provide insights into elasmobranch evolution and the origin of vertebrates.</title>
        <authorList>
            <person name="Hara Y"/>
            <person name="Yamaguchi K"/>
            <person name="Onimaru K"/>
            <person name="Kadota M"/>
            <person name="Koyanagi M"/>
            <person name="Keeley SD"/>
            <person name="Tatsumi K"/>
            <person name="Tanaka K"/>
            <person name="Motone F"/>
            <person name="Kageyama Y"/>
            <person name="Nozu R"/>
            <person name="Adachi N"/>
            <person name="Nishimura O"/>
            <person name="Nakagawa R"/>
            <person name="Tanegashima C"/>
            <person name="Kiyatake I"/>
            <person name="Matsumoto R"/>
            <person name="Murakumo K"/>
            <person name="Nishida K"/>
            <person name="Terakita A"/>
            <person name="Kuratani S"/>
            <person name="Sato K"/>
            <person name="Hyodo S Kuraku.S."/>
        </authorList>
    </citation>
    <scope>NUCLEOTIDE SEQUENCE [LARGE SCALE GENOMIC DNA]</scope>
</reference>
<evidence type="ECO:0000256" key="1">
    <source>
        <dbReference type="SAM" id="MobiDB-lite"/>
    </source>
</evidence>
<accession>A0A401SW19</accession>
<evidence type="ECO:0000313" key="2">
    <source>
        <dbReference type="EMBL" id="GCC34597.1"/>
    </source>
</evidence>
<evidence type="ECO:0000313" key="3">
    <source>
        <dbReference type="Proteomes" id="UP000287033"/>
    </source>
</evidence>
<comment type="caution">
    <text evidence="2">The sequence shown here is derived from an EMBL/GenBank/DDBJ whole genome shotgun (WGS) entry which is preliminary data.</text>
</comment>
<dbReference type="Proteomes" id="UP000287033">
    <property type="component" value="Unassembled WGS sequence"/>
</dbReference>
<name>A0A401SW19_CHIPU</name>
<organism evidence="2 3">
    <name type="scientific">Chiloscyllium punctatum</name>
    <name type="common">Brownbanded bambooshark</name>
    <name type="synonym">Hemiscyllium punctatum</name>
    <dbReference type="NCBI Taxonomy" id="137246"/>
    <lineage>
        <taxon>Eukaryota</taxon>
        <taxon>Metazoa</taxon>
        <taxon>Chordata</taxon>
        <taxon>Craniata</taxon>
        <taxon>Vertebrata</taxon>
        <taxon>Chondrichthyes</taxon>
        <taxon>Elasmobranchii</taxon>
        <taxon>Galeomorphii</taxon>
        <taxon>Galeoidea</taxon>
        <taxon>Orectolobiformes</taxon>
        <taxon>Hemiscylliidae</taxon>
        <taxon>Chiloscyllium</taxon>
    </lineage>
</organism>
<feature type="compositionally biased region" description="Basic and acidic residues" evidence="1">
    <location>
        <begin position="54"/>
        <end position="69"/>
    </location>
</feature>
<feature type="region of interest" description="Disordered" evidence="1">
    <location>
        <begin position="50"/>
        <end position="75"/>
    </location>
</feature>
<protein>
    <submittedName>
        <fullName evidence="2">Uncharacterized protein</fullName>
    </submittedName>
</protein>
<gene>
    <name evidence="2" type="ORF">chiPu_0013072</name>
</gene>